<evidence type="ECO:0000256" key="1">
    <source>
        <dbReference type="ARBA" id="ARBA00008728"/>
    </source>
</evidence>
<sequence>MTFKRTSLSLAMAGCLLSAPAFADGMLHWQNNSLSYLYGQDFKVDAGEIQQTVTFEHASGWSWGDMFLFVDNKWYNGLSGEEGHTYYGEFSPRLSLGKLSGQDVSFGPVKDVLLAATYERGESSAGRPNQTYLLGPAVDLDVPGFDRLAINVYYRKPDGTTRRASGQWQVTPTWAMTFPVGKSDILFDGFIDWVVNDAGSESSGDFMSKNLHINPQIKYDLGKALDGEPGKLYVGIEYDYWSDKYGIEDGGFVSDLVGGTNQNTASLLVKAHF</sequence>
<proteinExistence type="inferred from homology"/>
<dbReference type="InterPro" id="IPR018013">
    <property type="entry name" value="Channel_Tsx-like"/>
</dbReference>
<evidence type="ECO:0000313" key="4">
    <source>
        <dbReference type="Proteomes" id="UP000324282"/>
    </source>
</evidence>
<keyword evidence="2" id="KW-0732">Signal</keyword>
<evidence type="ECO:0000313" key="3">
    <source>
        <dbReference type="EMBL" id="TYP64988.1"/>
    </source>
</evidence>
<protein>
    <submittedName>
        <fullName evidence="3">Nucleoside-specific outer membrane channel protein Tsx</fullName>
    </submittedName>
</protein>
<dbReference type="OrthoDB" id="104801at2"/>
<accession>A0A5S5BEV9</accession>
<evidence type="ECO:0000256" key="2">
    <source>
        <dbReference type="SAM" id="SignalP"/>
    </source>
</evidence>
<reference evidence="3 4" key="1">
    <citation type="submission" date="2019-07" db="EMBL/GenBank/DDBJ databases">
        <title>Deep subsurface shale carbon reservoir microbial communities from Ohio and West Virginia, USA.</title>
        <authorList>
            <person name="Wrighton K."/>
        </authorList>
    </citation>
    <scope>NUCLEOTIDE SEQUENCE [LARGE SCALE GENOMIC DNA]</scope>
    <source>
        <strain evidence="3 4">NP_8Ht</strain>
    </source>
</reference>
<dbReference type="GO" id="GO:0009279">
    <property type="term" value="C:cell outer membrane"/>
    <property type="evidence" value="ECO:0007669"/>
    <property type="project" value="InterPro"/>
</dbReference>
<feature type="signal peptide" evidence="2">
    <location>
        <begin position="1"/>
        <end position="23"/>
    </location>
</feature>
<dbReference type="Pfam" id="PF03502">
    <property type="entry name" value="Channel_Tsx"/>
    <property type="match status" value="1"/>
</dbReference>
<dbReference type="AlphaFoldDB" id="A0A5S5BEV9"/>
<comment type="caution">
    <text evidence="3">The sequence shown here is derived from an EMBL/GenBank/DDBJ whole genome shotgun (WGS) entry which is preliminary data.</text>
</comment>
<organism evidence="3 4">
    <name type="scientific">Stutzerimonas stutzeri</name>
    <name type="common">Pseudomonas stutzeri</name>
    <dbReference type="NCBI Taxonomy" id="316"/>
    <lineage>
        <taxon>Bacteria</taxon>
        <taxon>Pseudomonadati</taxon>
        <taxon>Pseudomonadota</taxon>
        <taxon>Gammaproteobacteria</taxon>
        <taxon>Pseudomonadales</taxon>
        <taxon>Pseudomonadaceae</taxon>
        <taxon>Stutzerimonas</taxon>
    </lineage>
</organism>
<feature type="chain" id="PRO_5024449815" evidence="2">
    <location>
        <begin position="24"/>
        <end position="273"/>
    </location>
</feature>
<dbReference type="RefSeq" id="WP_148924514.1">
    <property type="nucleotide sequence ID" value="NZ_VNHQ01000012.1"/>
</dbReference>
<dbReference type="EMBL" id="VNHQ01000012">
    <property type="protein sequence ID" value="TYP64988.1"/>
    <property type="molecule type" value="Genomic_DNA"/>
</dbReference>
<comment type="similarity">
    <text evidence="1">Belongs to the nucleoside-specific channel-forming outer membrane porin (Tsx) (TC 1.B.10) family.</text>
</comment>
<name>A0A5S5BEV9_STUST</name>
<dbReference type="Proteomes" id="UP000324282">
    <property type="component" value="Unassembled WGS sequence"/>
</dbReference>
<dbReference type="Gene3D" id="2.40.230.20">
    <property type="entry name" value="Nucleoside-specific channel-forming protein, Tsx-like"/>
    <property type="match status" value="1"/>
</dbReference>
<dbReference type="SUPFAM" id="SSF111364">
    <property type="entry name" value="Tsx-like channel"/>
    <property type="match status" value="1"/>
</dbReference>
<gene>
    <name evidence="3" type="ORF">A9A72_122111</name>
</gene>
<dbReference type="InterPro" id="IPR036777">
    <property type="entry name" value="Channel_Tsx-like_sf"/>
</dbReference>